<dbReference type="EMBL" id="BTGU01000016">
    <property type="protein sequence ID" value="GMN43182.1"/>
    <property type="molecule type" value="Genomic_DNA"/>
</dbReference>
<evidence type="ECO:0000313" key="2">
    <source>
        <dbReference type="EMBL" id="GMN43182.1"/>
    </source>
</evidence>
<comment type="caution">
    <text evidence="2">The sequence shown here is derived from an EMBL/GenBank/DDBJ whole genome shotgun (WGS) entry which is preliminary data.</text>
</comment>
<organism evidence="2 3">
    <name type="scientific">Ficus carica</name>
    <name type="common">Common fig</name>
    <dbReference type="NCBI Taxonomy" id="3494"/>
    <lineage>
        <taxon>Eukaryota</taxon>
        <taxon>Viridiplantae</taxon>
        <taxon>Streptophyta</taxon>
        <taxon>Embryophyta</taxon>
        <taxon>Tracheophyta</taxon>
        <taxon>Spermatophyta</taxon>
        <taxon>Magnoliopsida</taxon>
        <taxon>eudicotyledons</taxon>
        <taxon>Gunneridae</taxon>
        <taxon>Pentapetalae</taxon>
        <taxon>rosids</taxon>
        <taxon>fabids</taxon>
        <taxon>Rosales</taxon>
        <taxon>Moraceae</taxon>
        <taxon>Ficeae</taxon>
        <taxon>Ficus</taxon>
    </lineage>
</organism>
<proteinExistence type="predicted"/>
<feature type="chain" id="PRO_5041646723" description="Secreted protein" evidence="1">
    <location>
        <begin position="19"/>
        <end position="51"/>
    </location>
</feature>
<keyword evidence="3" id="KW-1185">Reference proteome</keyword>
<sequence length="51" mass="5703">MTLCFVVRLVAVVRRCAVIRHCVVVSRCSVDTLIQICWSPSFAAPPSSIRR</sequence>
<accession>A0AA88D683</accession>
<dbReference type="Proteomes" id="UP001187192">
    <property type="component" value="Unassembled WGS sequence"/>
</dbReference>
<evidence type="ECO:0000256" key="1">
    <source>
        <dbReference type="SAM" id="SignalP"/>
    </source>
</evidence>
<evidence type="ECO:0008006" key="4">
    <source>
        <dbReference type="Google" id="ProtNLM"/>
    </source>
</evidence>
<protein>
    <recommendedName>
        <fullName evidence="4">Secreted protein</fullName>
    </recommendedName>
</protein>
<feature type="signal peptide" evidence="1">
    <location>
        <begin position="1"/>
        <end position="18"/>
    </location>
</feature>
<evidence type="ECO:0000313" key="3">
    <source>
        <dbReference type="Proteomes" id="UP001187192"/>
    </source>
</evidence>
<dbReference type="AlphaFoldDB" id="A0AA88D683"/>
<keyword evidence="1" id="KW-0732">Signal</keyword>
<reference evidence="2" key="1">
    <citation type="submission" date="2023-07" db="EMBL/GenBank/DDBJ databases">
        <title>draft genome sequence of fig (Ficus carica).</title>
        <authorList>
            <person name="Takahashi T."/>
            <person name="Nishimura K."/>
        </authorList>
    </citation>
    <scope>NUCLEOTIDE SEQUENCE</scope>
</reference>
<gene>
    <name evidence="2" type="ORF">TIFTF001_012392</name>
</gene>
<name>A0AA88D683_FICCA</name>